<evidence type="ECO:0000256" key="3">
    <source>
        <dbReference type="ARBA" id="ARBA00022692"/>
    </source>
</evidence>
<evidence type="ECO:0000313" key="6">
    <source>
        <dbReference type="EMBL" id="RDB02759.1"/>
    </source>
</evidence>
<keyword evidence="4" id="KW-0472">Membrane</keyword>
<keyword evidence="2" id="KW-1134">Transmembrane beta strand</keyword>
<evidence type="ECO:0000313" key="7">
    <source>
        <dbReference type="Proteomes" id="UP000253141"/>
    </source>
</evidence>
<sequence length="444" mass="50643">MEEKIRALGKKLAFVFIVSGWLNAGYAQSGIRIEKLEDLLDYAQKHSSVQSISAKQRELAQLTIKTAVGNVLNPRIPTAVSMIDNSKQPVSFIPADIFGGPAGTYREITMGQQYVSTLNLSPQFEILNFGNYARIQSAKINGKVVENNAQMAEKTLLEQVNAVYHNIVSYNAQIEILSDNRNIADSILMIVMHRYDQGLVRVQDLNETKINKITIEDKIQQMEASVRQQYTVLQVLCDTNEPIDITEQLNRSSLELTASVIANSDLVVRTAALQHRFMQAELKSAKWQQLPTLSFVSNFAWQYNSNSRFFDPKANLVKSNYWGLRLNWDLPTNVNKLSAYKTAQINTHLADISQQHSHFQKNAENDQLETEYRKTISHYRNQQKLVALKQENFEKSRNQYRENILSLDKLLMAHNELILQESSLLNAKSAVLFAKSKIEINNRY</sequence>
<dbReference type="Gene3D" id="1.20.1600.10">
    <property type="entry name" value="Outer membrane efflux proteins (OEP)"/>
    <property type="match status" value="1"/>
</dbReference>
<dbReference type="OrthoDB" id="1674454at2"/>
<dbReference type="PANTHER" id="PTHR30026">
    <property type="entry name" value="OUTER MEMBRANE PROTEIN TOLC"/>
    <property type="match status" value="1"/>
</dbReference>
<dbReference type="GO" id="GO:0015562">
    <property type="term" value="F:efflux transmembrane transporter activity"/>
    <property type="evidence" value="ECO:0007669"/>
    <property type="project" value="InterPro"/>
</dbReference>
<accession>A0A369HZ18</accession>
<evidence type="ECO:0000256" key="4">
    <source>
        <dbReference type="ARBA" id="ARBA00023136"/>
    </source>
</evidence>
<keyword evidence="7" id="KW-1185">Reference proteome</keyword>
<dbReference type="RefSeq" id="WP_114464102.1">
    <property type="nucleotide sequence ID" value="NZ_QPIW01000036.1"/>
</dbReference>
<evidence type="ECO:0000256" key="2">
    <source>
        <dbReference type="ARBA" id="ARBA00022452"/>
    </source>
</evidence>
<keyword evidence="5" id="KW-0998">Cell outer membrane</keyword>
<evidence type="ECO:0000256" key="1">
    <source>
        <dbReference type="ARBA" id="ARBA00004442"/>
    </source>
</evidence>
<name>A0A369HZ18_9BACT</name>
<dbReference type="GO" id="GO:0009279">
    <property type="term" value="C:cell outer membrane"/>
    <property type="evidence" value="ECO:0007669"/>
    <property type="project" value="UniProtKB-SubCell"/>
</dbReference>
<organism evidence="6 7">
    <name type="scientific">Runella aurantiaca</name>
    <dbReference type="NCBI Taxonomy" id="2282308"/>
    <lineage>
        <taxon>Bacteria</taxon>
        <taxon>Pseudomonadati</taxon>
        <taxon>Bacteroidota</taxon>
        <taxon>Cytophagia</taxon>
        <taxon>Cytophagales</taxon>
        <taxon>Spirosomataceae</taxon>
        <taxon>Runella</taxon>
    </lineage>
</organism>
<proteinExistence type="predicted"/>
<dbReference type="GO" id="GO:0015288">
    <property type="term" value="F:porin activity"/>
    <property type="evidence" value="ECO:0007669"/>
    <property type="project" value="TreeGrafter"/>
</dbReference>
<dbReference type="InterPro" id="IPR051906">
    <property type="entry name" value="TolC-like"/>
</dbReference>
<evidence type="ECO:0000256" key="5">
    <source>
        <dbReference type="ARBA" id="ARBA00023237"/>
    </source>
</evidence>
<reference evidence="6 7" key="1">
    <citation type="submission" date="2018-07" db="EMBL/GenBank/DDBJ databases">
        <title>Genome analysis of Runella aurantiaca.</title>
        <authorList>
            <person name="Yang X."/>
        </authorList>
    </citation>
    <scope>NUCLEOTIDE SEQUENCE [LARGE SCALE GENOMIC DNA]</scope>
    <source>
        <strain evidence="6 7">YX9</strain>
    </source>
</reference>
<dbReference type="AlphaFoldDB" id="A0A369HZ18"/>
<keyword evidence="3" id="KW-0812">Transmembrane</keyword>
<dbReference type="Proteomes" id="UP000253141">
    <property type="component" value="Unassembled WGS sequence"/>
</dbReference>
<comment type="caution">
    <text evidence="6">The sequence shown here is derived from an EMBL/GenBank/DDBJ whole genome shotgun (WGS) entry which is preliminary data.</text>
</comment>
<dbReference type="EMBL" id="QPIW01000036">
    <property type="protein sequence ID" value="RDB02759.1"/>
    <property type="molecule type" value="Genomic_DNA"/>
</dbReference>
<comment type="subcellular location">
    <subcellularLocation>
        <location evidence="1">Cell outer membrane</location>
    </subcellularLocation>
</comment>
<gene>
    <name evidence="6" type="ORF">DVG78_26965</name>
</gene>
<protein>
    <submittedName>
        <fullName evidence="6">TolC family protein</fullName>
    </submittedName>
</protein>
<dbReference type="PANTHER" id="PTHR30026:SF20">
    <property type="entry name" value="OUTER MEMBRANE PROTEIN TOLC"/>
    <property type="match status" value="1"/>
</dbReference>
<dbReference type="GO" id="GO:1990281">
    <property type="term" value="C:efflux pump complex"/>
    <property type="evidence" value="ECO:0007669"/>
    <property type="project" value="TreeGrafter"/>
</dbReference>
<dbReference type="SUPFAM" id="SSF56954">
    <property type="entry name" value="Outer membrane efflux proteins (OEP)"/>
    <property type="match status" value="1"/>
</dbReference>